<dbReference type="EMBL" id="MU003492">
    <property type="protein sequence ID" value="KAF2477885.1"/>
    <property type="molecule type" value="Genomic_DNA"/>
</dbReference>
<proteinExistence type="predicted"/>
<protein>
    <submittedName>
        <fullName evidence="1">Kinase-like protein</fullName>
    </submittedName>
</protein>
<comment type="caution">
    <text evidence="1">The sequence shown here is derived from an EMBL/GenBank/DDBJ whole genome shotgun (WGS) entry which is preliminary data.</text>
</comment>
<dbReference type="Proteomes" id="UP000799755">
    <property type="component" value="Unassembled WGS sequence"/>
</dbReference>
<sequence length="514" mass="59595">KDDDGKFFIPVDRLDEIVTEQTIRKELKTLSVGQKKDRHTLAGQIWRAPSSKQKTTRRKIFAVLALMQKIDSILDFIEEGVYDNRLPFVYAEDQVEVCCKKTGQPIKLFQDKARWKPHEKDLFQTYQWWMMTPYFQLSCEGEKTVRRMPVEDLAVLPFTDVKTTSEGGFSVVRKVKIHSAHHNAQDFSVQPVHFAVKTLNFQADANDLENQEVQSLIRLNNENHPNLIRLLMTFQHKKHLHLVFPWADGNLQDFWSKKYPDPNYPLRDYDLARWMAQQCLGLALGLRAIHHNCVDESQAQEQGLEPDAAQKKYGKHGDFKPENILWFKQSGATSANSVTGVLKVSDFGFADFHASASKSDIPRDNVLGITPTYRAPEWDVQRNVAPSYDLWCFGCVLLEFVVWFLRGWQGVQEFMNKRLADSVHEIPGYEEDKFFNLDPHARQDIRKAVAKNSVRTEIQDLRQHEKCSDFILDLLDHVEDYLLRMRPEKRASCDNTVSVLQRIVEKCFADAKYC</sequence>
<feature type="non-terminal residue" evidence="1">
    <location>
        <position position="514"/>
    </location>
</feature>
<evidence type="ECO:0000313" key="1">
    <source>
        <dbReference type="EMBL" id="KAF2477885.1"/>
    </source>
</evidence>
<name>A0ACB6RFR1_9PLEO</name>
<evidence type="ECO:0000313" key="2">
    <source>
        <dbReference type="Proteomes" id="UP000799755"/>
    </source>
</evidence>
<keyword evidence="2" id="KW-1185">Reference proteome</keyword>
<accession>A0ACB6RFR1</accession>
<reference evidence="1" key="1">
    <citation type="journal article" date="2020" name="Stud. Mycol.">
        <title>101 Dothideomycetes genomes: a test case for predicting lifestyles and emergence of pathogens.</title>
        <authorList>
            <person name="Haridas S."/>
            <person name="Albert R."/>
            <person name="Binder M."/>
            <person name="Bloem J."/>
            <person name="Labutti K."/>
            <person name="Salamov A."/>
            <person name="Andreopoulos B."/>
            <person name="Baker S."/>
            <person name="Barry K."/>
            <person name="Bills G."/>
            <person name="Bluhm B."/>
            <person name="Cannon C."/>
            <person name="Castanera R."/>
            <person name="Culley D."/>
            <person name="Daum C."/>
            <person name="Ezra D."/>
            <person name="Gonzalez J."/>
            <person name="Henrissat B."/>
            <person name="Kuo A."/>
            <person name="Liang C."/>
            <person name="Lipzen A."/>
            <person name="Lutzoni F."/>
            <person name="Magnuson J."/>
            <person name="Mondo S."/>
            <person name="Nolan M."/>
            <person name="Ohm R."/>
            <person name="Pangilinan J."/>
            <person name="Park H.-J."/>
            <person name="Ramirez L."/>
            <person name="Alfaro M."/>
            <person name="Sun H."/>
            <person name="Tritt A."/>
            <person name="Yoshinaga Y."/>
            <person name="Zwiers L.-H."/>
            <person name="Turgeon B."/>
            <person name="Goodwin S."/>
            <person name="Spatafora J."/>
            <person name="Crous P."/>
            <person name="Grigoriev I."/>
        </authorList>
    </citation>
    <scope>NUCLEOTIDE SEQUENCE</scope>
    <source>
        <strain evidence="1">ATCC 200398</strain>
    </source>
</reference>
<gene>
    <name evidence="1" type="ORF">BDR25DRAFT_205425</name>
</gene>
<organism evidence="1 2">
    <name type="scientific">Lindgomyces ingoldianus</name>
    <dbReference type="NCBI Taxonomy" id="673940"/>
    <lineage>
        <taxon>Eukaryota</taxon>
        <taxon>Fungi</taxon>
        <taxon>Dikarya</taxon>
        <taxon>Ascomycota</taxon>
        <taxon>Pezizomycotina</taxon>
        <taxon>Dothideomycetes</taxon>
        <taxon>Pleosporomycetidae</taxon>
        <taxon>Pleosporales</taxon>
        <taxon>Lindgomycetaceae</taxon>
        <taxon>Lindgomyces</taxon>
    </lineage>
</organism>
<feature type="non-terminal residue" evidence="1">
    <location>
        <position position="1"/>
    </location>
</feature>